<reference evidence="2" key="1">
    <citation type="journal article" date="2015" name="Genome Announc.">
        <title>Complete Genome Sequence of Yersinia ruckeri Strain CSF007-82, Etiologic Agent of Red Mouth Disease in Salmonid Fish.</title>
        <authorList>
            <person name="Nelson M.C."/>
            <person name="LaPatra S.E."/>
            <person name="Welch T.J."/>
            <person name="Graf J."/>
        </authorList>
    </citation>
    <scope>NUCLEOTIDE SEQUENCE</scope>
    <source>
        <strain evidence="2">CSF007-82</strain>
    </source>
</reference>
<protein>
    <submittedName>
        <fullName evidence="2">Uncharacterized protein</fullName>
    </submittedName>
</protein>
<evidence type="ECO:0000313" key="2">
    <source>
        <dbReference type="EMBL" id="CEK28221.1"/>
    </source>
</evidence>
<accession>A0A0A8VKY3</accession>
<proteinExistence type="predicted"/>
<gene>
    <name evidence="2" type="ORF">CSF007_12410</name>
    <name evidence="3" type="ORF">NCTC10476_03234</name>
</gene>
<dbReference type="AlphaFoldDB" id="A0A0A8VKY3"/>
<keyword evidence="4" id="KW-1185">Reference proteome</keyword>
<evidence type="ECO:0000256" key="1">
    <source>
        <dbReference type="SAM" id="MobiDB-lite"/>
    </source>
</evidence>
<name>A0A0A8VKY3_YERRU</name>
<evidence type="ECO:0000313" key="4">
    <source>
        <dbReference type="Proteomes" id="UP000255169"/>
    </source>
</evidence>
<dbReference type="Proteomes" id="UP000255169">
    <property type="component" value="Unassembled WGS sequence"/>
</dbReference>
<reference evidence="3 4" key="2">
    <citation type="submission" date="2018-06" db="EMBL/GenBank/DDBJ databases">
        <authorList>
            <consortium name="Pathogen Informatics"/>
            <person name="Doyle S."/>
        </authorList>
    </citation>
    <scope>NUCLEOTIDE SEQUENCE [LARGE SCALE GENOMIC DNA]</scope>
    <source>
        <strain evidence="3 4">NCTC10476</strain>
    </source>
</reference>
<feature type="compositionally biased region" description="Polar residues" evidence="1">
    <location>
        <begin position="13"/>
        <end position="26"/>
    </location>
</feature>
<evidence type="ECO:0000313" key="3">
    <source>
        <dbReference type="EMBL" id="SUQ01851.1"/>
    </source>
</evidence>
<dbReference type="EMBL" id="LN681231">
    <property type="protein sequence ID" value="CEK28221.1"/>
    <property type="molecule type" value="Genomic_DNA"/>
</dbReference>
<dbReference type="EMBL" id="UHJG01000001">
    <property type="protein sequence ID" value="SUQ01851.1"/>
    <property type="molecule type" value="Genomic_DNA"/>
</dbReference>
<feature type="region of interest" description="Disordered" evidence="1">
    <location>
        <begin position="13"/>
        <end position="39"/>
    </location>
</feature>
<organism evidence="2">
    <name type="scientific">Yersinia ruckeri</name>
    <dbReference type="NCBI Taxonomy" id="29486"/>
    <lineage>
        <taxon>Bacteria</taxon>
        <taxon>Pseudomonadati</taxon>
        <taxon>Pseudomonadota</taxon>
        <taxon>Gammaproteobacteria</taxon>
        <taxon>Enterobacterales</taxon>
        <taxon>Yersiniaceae</taxon>
        <taxon>Yersinia</taxon>
    </lineage>
</organism>
<sequence length="39" mass="4419">MLIFKSTFELPSEMSQSHWRNNQAARVQTPRPSMVKGAG</sequence>